<dbReference type="InterPro" id="IPR014284">
    <property type="entry name" value="RNA_pol_sigma-70_dom"/>
</dbReference>
<dbReference type="Gene3D" id="1.10.1740.10">
    <property type="match status" value="1"/>
</dbReference>
<dbReference type="PANTHER" id="PTHR43133">
    <property type="entry name" value="RNA POLYMERASE ECF-TYPE SIGMA FACTO"/>
    <property type="match status" value="1"/>
</dbReference>
<dbReference type="GO" id="GO:0016987">
    <property type="term" value="F:sigma factor activity"/>
    <property type="evidence" value="ECO:0007669"/>
    <property type="project" value="UniProtKB-KW"/>
</dbReference>
<organism evidence="7">
    <name type="scientific">Dyadobacter sp. 676</name>
    <dbReference type="NCBI Taxonomy" id="3088362"/>
    <lineage>
        <taxon>Bacteria</taxon>
        <taxon>Pseudomonadati</taxon>
        <taxon>Bacteroidota</taxon>
        <taxon>Cytophagia</taxon>
        <taxon>Cytophagales</taxon>
        <taxon>Spirosomataceae</taxon>
        <taxon>Dyadobacter</taxon>
    </lineage>
</organism>
<dbReference type="Gene3D" id="1.10.10.10">
    <property type="entry name" value="Winged helix-like DNA-binding domain superfamily/Winged helix DNA-binding domain"/>
    <property type="match status" value="1"/>
</dbReference>
<dbReference type="EMBL" id="CP159289">
    <property type="protein sequence ID" value="XCH25438.1"/>
    <property type="molecule type" value="Genomic_DNA"/>
</dbReference>
<evidence type="ECO:0000256" key="3">
    <source>
        <dbReference type="ARBA" id="ARBA00023082"/>
    </source>
</evidence>
<comment type="similarity">
    <text evidence="1">Belongs to the sigma-70 factor family. ECF subfamily.</text>
</comment>
<evidence type="ECO:0000256" key="1">
    <source>
        <dbReference type="ARBA" id="ARBA00010641"/>
    </source>
</evidence>
<dbReference type="GO" id="GO:0006352">
    <property type="term" value="P:DNA-templated transcription initiation"/>
    <property type="evidence" value="ECO:0007669"/>
    <property type="project" value="InterPro"/>
</dbReference>
<feature type="domain" description="RNA polymerase sigma factor 70 region 4 type 2" evidence="6">
    <location>
        <begin position="130"/>
        <end position="180"/>
    </location>
</feature>
<keyword evidence="3" id="KW-0731">Sigma factor</keyword>
<name>A0AAU8FLH5_9BACT</name>
<dbReference type="NCBIfam" id="TIGR02937">
    <property type="entry name" value="sigma70-ECF"/>
    <property type="match status" value="1"/>
</dbReference>
<dbReference type="SUPFAM" id="SSF88659">
    <property type="entry name" value="Sigma3 and sigma4 domains of RNA polymerase sigma factors"/>
    <property type="match status" value="1"/>
</dbReference>
<evidence type="ECO:0000256" key="4">
    <source>
        <dbReference type="ARBA" id="ARBA00023163"/>
    </source>
</evidence>
<evidence type="ECO:0000259" key="5">
    <source>
        <dbReference type="Pfam" id="PF04542"/>
    </source>
</evidence>
<reference evidence="7" key="1">
    <citation type="submission" date="2024-06" db="EMBL/GenBank/DDBJ databases">
        <title>Sequencing and assembly of the genome of Dyadobacter sp. strain 676, a symbiont of Cyamopsis tetragonoloba.</title>
        <authorList>
            <person name="Guro P."/>
            <person name="Sazanova A."/>
            <person name="Kuznetsova I."/>
            <person name="Belimov A."/>
            <person name="Safronova V."/>
        </authorList>
    </citation>
    <scope>NUCLEOTIDE SEQUENCE</scope>
    <source>
        <strain evidence="7">676</strain>
    </source>
</reference>
<keyword evidence="4" id="KW-0804">Transcription</keyword>
<dbReference type="Pfam" id="PF08281">
    <property type="entry name" value="Sigma70_r4_2"/>
    <property type="match status" value="1"/>
</dbReference>
<sequence length="215" mass="25201">MAYSDQIAPVSVSDEEIIIRILQGEKNLYEILIRKFNLRLFRICMSILNDDMEAEDVMQTTYLNAYLQLPNFQGKSSFGTWLTRIAINECLLHRKQKIRSDQFLAMHANHEHHGETPLKGLMNEELKVVLEKAVSNLPEKYRLVFVMREVQEMSVRETMEVLDLAESNVKVRLNRAKEMLRAELSNYYKPSQLFDFNLVRCDRIVKAVLGKIQEY</sequence>
<protein>
    <submittedName>
        <fullName evidence="7">RNA polymerase sigma factor</fullName>
    </submittedName>
</protein>
<dbReference type="Pfam" id="PF04542">
    <property type="entry name" value="Sigma70_r2"/>
    <property type="match status" value="1"/>
</dbReference>
<keyword evidence="2" id="KW-0805">Transcription regulation</keyword>
<evidence type="ECO:0000313" key="7">
    <source>
        <dbReference type="EMBL" id="XCH25438.1"/>
    </source>
</evidence>
<dbReference type="GO" id="GO:0003677">
    <property type="term" value="F:DNA binding"/>
    <property type="evidence" value="ECO:0007669"/>
    <property type="project" value="InterPro"/>
</dbReference>
<feature type="domain" description="RNA polymerase sigma-70 region 2" evidence="5">
    <location>
        <begin position="32"/>
        <end position="96"/>
    </location>
</feature>
<dbReference type="NCBIfam" id="NF008888">
    <property type="entry name" value="PRK11922.1"/>
    <property type="match status" value="1"/>
</dbReference>
<dbReference type="AlphaFoldDB" id="A0AAU8FLH5"/>
<gene>
    <name evidence="7" type="ORF">ABV298_03120</name>
</gene>
<dbReference type="InterPro" id="IPR013325">
    <property type="entry name" value="RNA_pol_sigma_r2"/>
</dbReference>
<evidence type="ECO:0000256" key="2">
    <source>
        <dbReference type="ARBA" id="ARBA00023015"/>
    </source>
</evidence>
<dbReference type="InterPro" id="IPR036388">
    <property type="entry name" value="WH-like_DNA-bd_sf"/>
</dbReference>
<dbReference type="SUPFAM" id="SSF88946">
    <property type="entry name" value="Sigma2 domain of RNA polymerase sigma factors"/>
    <property type="match status" value="1"/>
</dbReference>
<evidence type="ECO:0000259" key="6">
    <source>
        <dbReference type="Pfam" id="PF08281"/>
    </source>
</evidence>
<dbReference type="InterPro" id="IPR007627">
    <property type="entry name" value="RNA_pol_sigma70_r2"/>
</dbReference>
<dbReference type="PANTHER" id="PTHR43133:SF51">
    <property type="entry name" value="RNA POLYMERASE SIGMA FACTOR"/>
    <property type="match status" value="1"/>
</dbReference>
<dbReference type="CDD" id="cd06171">
    <property type="entry name" value="Sigma70_r4"/>
    <property type="match status" value="1"/>
</dbReference>
<dbReference type="InterPro" id="IPR013249">
    <property type="entry name" value="RNA_pol_sigma70_r4_t2"/>
</dbReference>
<dbReference type="InterPro" id="IPR039425">
    <property type="entry name" value="RNA_pol_sigma-70-like"/>
</dbReference>
<accession>A0AAU8FLH5</accession>
<dbReference type="RefSeq" id="WP_353720739.1">
    <property type="nucleotide sequence ID" value="NZ_CP159289.1"/>
</dbReference>
<proteinExistence type="inferred from homology"/>
<dbReference type="InterPro" id="IPR013324">
    <property type="entry name" value="RNA_pol_sigma_r3/r4-like"/>
</dbReference>